<dbReference type="InterPro" id="IPR008917">
    <property type="entry name" value="TF_DNA-bd_sf"/>
</dbReference>
<organism evidence="8 9">
    <name type="scientific">Pelecanus crispus</name>
    <name type="common">Dalmatian pelican</name>
    <dbReference type="NCBI Taxonomy" id="36300"/>
    <lineage>
        <taxon>Eukaryota</taxon>
        <taxon>Metazoa</taxon>
        <taxon>Chordata</taxon>
        <taxon>Craniata</taxon>
        <taxon>Vertebrata</taxon>
        <taxon>Euteleostomi</taxon>
        <taxon>Archelosauria</taxon>
        <taxon>Archosauria</taxon>
        <taxon>Dinosauria</taxon>
        <taxon>Saurischia</taxon>
        <taxon>Theropoda</taxon>
        <taxon>Coelurosauria</taxon>
        <taxon>Aves</taxon>
        <taxon>Neognathae</taxon>
        <taxon>Neoaves</taxon>
        <taxon>Aequornithes</taxon>
        <taxon>Pelecaniformes</taxon>
        <taxon>Pelecanidae</taxon>
        <taxon>Pelecanus</taxon>
    </lineage>
</organism>
<evidence type="ECO:0000256" key="1">
    <source>
        <dbReference type="ARBA" id="ARBA00008157"/>
    </source>
</evidence>
<dbReference type="InterPro" id="IPR004826">
    <property type="entry name" value="bZIP_Maf"/>
</dbReference>
<accession>A0A091T439</accession>
<dbReference type="GO" id="GO:0000978">
    <property type="term" value="F:RNA polymerase II cis-regulatory region sequence-specific DNA binding"/>
    <property type="evidence" value="ECO:0007669"/>
    <property type="project" value="InterPro"/>
</dbReference>
<gene>
    <name evidence="8" type="ORF">N334_08938</name>
</gene>
<feature type="domain" description="BZIP" evidence="7">
    <location>
        <begin position="184"/>
        <end position="247"/>
    </location>
</feature>
<protein>
    <submittedName>
        <fullName evidence="8">Nuclear factor erythroid 2-related factor 3</fullName>
    </submittedName>
</protein>
<dbReference type="EMBL" id="KK496135">
    <property type="protein sequence ID" value="KFQ65665.1"/>
    <property type="molecule type" value="Genomic_DNA"/>
</dbReference>
<dbReference type="SUPFAM" id="SSF47454">
    <property type="entry name" value="A DNA-binding domain in eukaryotic transcription factors"/>
    <property type="match status" value="1"/>
</dbReference>
<dbReference type="GO" id="GO:0000981">
    <property type="term" value="F:DNA-binding transcription factor activity, RNA polymerase II-specific"/>
    <property type="evidence" value="ECO:0007669"/>
    <property type="project" value="TreeGrafter"/>
</dbReference>
<evidence type="ECO:0000256" key="3">
    <source>
        <dbReference type="ARBA" id="ARBA00023125"/>
    </source>
</evidence>
<dbReference type="InterPro" id="IPR004827">
    <property type="entry name" value="bZIP"/>
</dbReference>
<reference evidence="8 9" key="1">
    <citation type="submission" date="2014-04" db="EMBL/GenBank/DDBJ databases">
        <title>Genome evolution of avian class.</title>
        <authorList>
            <person name="Zhang G."/>
            <person name="Li C."/>
        </authorList>
    </citation>
    <scope>NUCLEOTIDE SEQUENCE [LARGE SCALE GENOMIC DNA]</scope>
    <source>
        <strain evidence="8">BGI_N334</strain>
    </source>
</reference>
<evidence type="ECO:0000256" key="6">
    <source>
        <dbReference type="ARBA" id="ARBA00023242"/>
    </source>
</evidence>
<evidence type="ECO:0000259" key="7">
    <source>
        <dbReference type="PROSITE" id="PS50217"/>
    </source>
</evidence>
<evidence type="ECO:0000256" key="4">
    <source>
        <dbReference type="ARBA" id="ARBA00023159"/>
    </source>
</evidence>
<keyword evidence="6" id="KW-0539">Nucleus</keyword>
<keyword evidence="5" id="KW-0804">Transcription</keyword>
<dbReference type="GO" id="GO:0005634">
    <property type="term" value="C:nucleus"/>
    <property type="evidence" value="ECO:0007669"/>
    <property type="project" value="TreeGrafter"/>
</dbReference>
<proteinExistence type="inferred from homology"/>
<dbReference type="PROSITE" id="PS00036">
    <property type="entry name" value="BZIP_BASIC"/>
    <property type="match status" value="1"/>
</dbReference>
<dbReference type="InterPro" id="IPR047167">
    <property type="entry name" value="NFE2-like"/>
</dbReference>
<feature type="non-terminal residue" evidence="8">
    <location>
        <position position="301"/>
    </location>
</feature>
<evidence type="ECO:0000256" key="5">
    <source>
        <dbReference type="ARBA" id="ARBA00023163"/>
    </source>
</evidence>
<feature type="non-terminal residue" evidence="8">
    <location>
        <position position="1"/>
    </location>
</feature>
<dbReference type="Gene3D" id="1.10.880.10">
    <property type="entry name" value="Transcription factor, Skn-1-like, DNA-binding domain"/>
    <property type="match status" value="1"/>
</dbReference>
<keyword evidence="3" id="KW-0238">DNA-binding</keyword>
<dbReference type="InterPro" id="IPR046347">
    <property type="entry name" value="bZIP_sf"/>
</dbReference>
<sequence>DESKLMSFTLEEGFDPIEVSQLFEEPGSDSGLSLNSSHTTTSYSVCSEDAVGYSTDVKPVSLHGLGAVGGYSQEHGKYRHVEYPGDSECFREATLQQFLHNHTYNQLPSQAASIPEHQHQMWMGKPNEVKDRCHNSTDTNLSSNEHGAKALRIPFSVDEIASMPVDSFNTMLAKNHLTDTQVSLLRDIRRRGKNKVAAQNCRKRKMNAILNLEDDVCNLQTQKESLKKEHSQCSRSISRMKQKLNNLYHDIFSRLRDDQGRPVNPCHYVMHCSSDGSVFIIPKHLDKSEQKQDNKKEQKQK</sequence>
<evidence type="ECO:0000313" key="8">
    <source>
        <dbReference type="EMBL" id="KFQ65665.1"/>
    </source>
</evidence>
<dbReference type="Pfam" id="PF03131">
    <property type="entry name" value="bZIP_Maf"/>
    <property type="match status" value="1"/>
</dbReference>
<keyword evidence="4" id="KW-0010">Activator</keyword>
<dbReference type="SUPFAM" id="SSF57959">
    <property type="entry name" value="Leucine zipper domain"/>
    <property type="match status" value="1"/>
</dbReference>
<evidence type="ECO:0000256" key="2">
    <source>
        <dbReference type="ARBA" id="ARBA00023015"/>
    </source>
</evidence>
<dbReference type="SMART" id="SM00338">
    <property type="entry name" value="BRLZ"/>
    <property type="match status" value="1"/>
</dbReference>
<dbReference type="AlphaFoldDB" id="A0A091T439"/>
<dbReference type="PANTHER" id="PTHR24411">
    <property type="entry name" value="NUCLEAR FACTOR ERYTHROID 2-RELATED FACTOR"/>
    <property type="match status" value="1"/>
</dbReference>
<name>A0A091T439_PELCR</name>
<keyword evidence="2" id="KW-0805">Transcription regulation</keyword>
<evidence type="ECO:0000313" key="9">
    <source>
        <dbReference type="Proteomes" id="UP000054150"/>
    </source>
</evidence>
<dbReference type="PROSITE" id="PS50217">
    <property type="entry name" value="BZIP"/>
    <property type="match status" value="1"/>
</dbReference>
<comment type="similarity">
    <text evidence="1">Belongs to the bZIP family. CNC subfamily.</text>
</comment>
<dbReference type="CDD" id="cd14720">
    <property type="entry name" value="bZIP_NFE2-like"/>
    <property type="match status" value="1"/>
</dbReference>
<dbReference type="PANTHER" id="PTHR24411:SF8">
    <property type="entry name" value="NUCLEAR FACTOR ERYTHROID 2-RELATED FACTOR 3"/>
    <property type="match status" value="1"/>
</dbReference>
<keyword evidence="9" id="KW-1185">Reference proteome</keyword>
<dbReference type="Proteomes" id="UP000054150">
    <property type="component" value="Unassembled WGS sequence"/>
</dbReference>